<dbReference type="GO" id="GO:0006633">
    <property type="term" value="P:fatty acid biosynthetic process"/>
    <property type="evidence" value="ECO:0007669"/>
    <property type="project" value="UniProtKB-UniRule"/>
</dbReference>
<evidence type="ECO:0000256" key="12">
    <source>
        <dbReference type="PIRSR" id="PIRSR000447-1"/>
    </source>
</evidence>
<dbReference type="SUPFAM" id="SSF53901">
    <property type="entry name" value="Thiolase-like"/>
    <property type="match status" value="2"/>
</dbReference>
<dbReference type="FunFam" id="3.40.47.10:FF:000024">
    <property type="entry name" value="3-oxoacyl-[acyl-carrier-protein] synthase, mitochondrial"/>
    <property type="match status" value="1"/>
</dbReference>
<dbReference type="NCBIfam" id="TIGR03150">
    <property type="entry name" value="fabF"/>
    <property type="match status" value="1"/>
</dbReference>
<sequence>MRRVVVTGLGMVSPLGCGVEETWNRILKGESGARQIETFDVSDLTSRIACVVPRGDGTGGTFNPDQWMEPKDQRKVDDFIIYAMCAARQALDDANWHPATEEERCATGTMIGSGIGGLSGIADGAVLLKERGPRRLSPFFIPGRLINLASGYVSIEHGLKGPNHAVVTACSTGAHAIGDASRLIMLGDADVMVAGGSEAPISRLAMAGFCAMRALSTNFNDTPHKASRPYDRDRDGFVMGEGAGIVVLEEYEHAKARGARIYAEIVGYGMSGDAYHISAPTPDGDGAYRCMSAALKRAGLSPSDLDYINAHGTSTPLGDEIELAAAQRLLGNAASTASMSSTKSSIGHLLGAAGAVETIFCILAIRDSIAPPTINLDHPSVDTAIDLVPLKARPREINVALSNSFGFGGTNASVIVQRVTN</sequence>
<evidence type="ECO:0000256" key="10">
    <source>
        <dbReference type="ARBA" id="ARBA00023315"/>
    </source>
</evidence>
<proteinExistence type="inferred from homology"/>
<dbReference type="InterPro" id="IPR016039">
    <property type="entry name" value="Thiolase-like"/>
</dbReference>
<evidence type="ECO:0000256" key="8">
    <source>
        <dbReference type="ARBA" id="ARBA00023098"/>
    </source>
</evidence>
<dbReference type="GO" id="GO:0004315">
    <property type="term" value="F:3-oxoacyl-[acyl-carrier-protein] synthase activity"/>
    <property type="evidence" value="ECO:0007669"/>
    <property type="project" value="UniProtKB-UniRule"/>
</dbReference>
<dbReference type="CDD" id="cd00834">
    <property type="entry name" value="KAS_I_II"/>
    <property type="match status" value="1"/>
</dbReference>
<dbReference type="Gene3D" id="3.40.47.10">
    <property type="match status" value="1"/>
</dbReference>
<dbReference type="RefSeq" id="WP_184255362.1">
    <property type="nucleotide sequence ID" value="NZ_JACHIH010000004.1"/>
</dbReference>
<dbReference type="InterPro" id="IPR014031">
    <property type="entry name" value="Ketoacyl_synth_C"/>
</dbReference>
<comment type="function">
    <text evidence="11">Involved in the type II fatty acid elongation cycle. Catalyzes the elongation of a wide range of acyl-ACP by the addition of two carbons from malonyl-ACP to an acyl acceptor. Can efficiently catalyze the conversion of palmitoleoyl-ACP (cis-hexadec-9-enoyl-ACP) to cis-vaccenoyl-ACP (cis-octadec-11-enoyl-ACP), an essential step in the thermal regulation of fatty acid composition.</text>
</comment>
<dbReference type="PANTHER" id="PTHR11712">
    <property type="entry name" value="POLYKETIDE SYNTHASE-RELATED"/>
    <property type="match status" value="1"/>
</dbReference>
<gene>
    <name evidence="15" type="ORF">HNR60_001215</name>
</gene>
<dbReference type="PROSITE" id="PS52004">
    <property type="entry name" value="KS3_2"/>
    <property type="match status" value="1"/>
</dbReference>
<dbReference type="EMBL" id="JACHIH010000004">
    <property type="protein sequence ID" value="MBB5046470.1"/>
    <property type="molecule type" value="Genomic_DNA"/>
</dbReference>
<evidence type="ECO:0000313" key="15">
    <source>
        <dbReference type="EMBL" id="MBB5046470.1"/>
    </source>
</evidence>
<protein>
    <recommendedName>
        <fullName evidence="4 11">3-oxoacyl-[acyl-carrier-protein] synthase 2</fullName>
        <ecNumber evidence="3 11">2.3.1.179</ecNumber>
    </recommendedName>
</protein>
<dbReference type="InterPro" id="IPR017568">
    <property type="entry name" value="3-oxoacyl-ACP_synth-2"/>
</dbReference>
<comment type="pathway">
    <text evidence="1 11">Lipid metabolism; fatty acid biosynthesis.</text>
</comment>
<comment type="caution">
    <text evidence="15">The sequence shown here is derived from an EMBL/GenBank/DDBJ whole genome shotgun (WGS) entry which is preliminary data.</text>
</comment>
<dbReference type="NCBIfam" id="NF005589">
    <property type="entry name" value="PRK07314.1"/>
    <property type="match status" value="1"/>
</dbReference>
<organism evidence="15 16">
    <name type="scientific">Rhodopseudomonas rhenobacensis</name>
    <dbReference type="NCBI Taxonomy" id="87461"/>
    <lineage>
        <taxon>Bacteria</taxon>
        <taxon>Pseudomonadati</taxon>
        <taxon>Pseudomonadota</taxon>
        <taxon>Alphaproteobacteria</taxon>
        <taxon>Hyphomicrobiales</taxon>
        <taxon>Nitrobacteraceae</taxon>
        <taxon>Rhodopseudomonas</taxon>
    </lineage>
</organism>
<keyword evidence="5 11" id="KW-0444">Lipid biosynthesis</keyword>
<dbReference type="Pfam" id="PF02801">
    <property type="entry name" value="Ketoacyl-synt_C"/>
    <property type="match status" value="1"/>
</dbReference>
<reference evidence="15 16" key="1">
    <citation type="submission" date="2020-08" db="EMBL/GenBank/DDBJ databases">
        <title>Genomic Encyclopedia of Type Strains, Phase IV (KMG-IV): sequencing the most valuable type-strain genomes for metagenomic binning, comparative biology and taxonomic classification.</title>
        <authorList>
            <person name="Goeker M."/>
        </authorList>
    </citation>
    <scope>NUCLEOTIDE SEQUENCE [LARGE SCALE GENOMIC DNA]</scope>
    <source>
        <strain evidence="15 16">DSM 12706</strain>
    </source>
</reference>
<dbReference type="InterPro" id="IPR000794">
    <property type="entry name" value="Beta-ketoacyl_synthase"/>
</dbReference>
<evidence type="ECO:0000259" key="14">
    <source>
        <dbReference type="PROSITE" id="PS52004"/>
    </source>
</evidence>
<evidence type="ECO:0000256" key="13">
    <source>
        <dbReference type="RuleBase" id="RU003694"/>
    </source>
</evidence>
<evidence type="ECO:0000256" key="2">
    <source>
        <dbReference type="ARBA" id="ARBA00008467"/>
    </source>
</evidence>
<dbReference type="PROSITE" id="PS00606">
    <property type="entry name" value="KS3_1"/>
    <property type="match status" value="1"/>
</dbReference>
<dbReference type="EC" id="2.3.1.179" evidence="3 11"/>
<evidence type="ECO:0000256" key="4">
    <source>
        <dbReference type="ARBA" id="ARBA00014657"/>
    </source>
</evidence>
<evidence type="ECO:0000256" key="7">
    <source>
        <dbReference type="ARBA" id="ARBA00022832"/>
    </source>
</evidence>
<keyword evidence="8" id="KW-0443">Lipid metabolism</keyword>
<dbReference type="InterPro" id="IPR020841">
    <property type="entry name" value="PKS_Beta-ketoAc_synthase_dom"/>
</dbReference>
<dbReference type="UniPathway" id="UPA00094"/>
<dbReference type="PIRSF" id="PIRSF000447">
    <property type="entry name" value="KAS_II"/>
    <property type="match status" value="1"/>
</dbReference>
<dbReference type="SMART" id="SM00825">
    <property type="entry name" value="PKS_KS"/>
    <property type="match status" value="1"/>
</dbReference>
<dbReference type="Proteomes" id="UP000542353">
    <property type="component" value="Unassembled WGS sequence"/>
</dbReference>
<feature type="domain" description="Ketosynthase family 3 (KS3)" evidence="14">
    <location>
        <begin position="1"/>
        <end position="418"/>
    </location>
</feature>
<keyword evidence="6 11" id="KW-0808">Transferase</keyword>
<evidence type="ECO:0000256" key="6">
    <source>
        <dbReference type="ARBA" id="ARBA00022679"/>
    </source>
</evidence>
<keyword evidence="16" id="KW-1185">Reference proteome</keyword>
<keyword evidence="10 11" id="KW-0012">Acyltransferase</keyword>
<dbReference type="InterPro" id="IPR018201">
    <property type="entry name" value="Ketoacyl_synth_AS"/>
</dbReference>
<evidence type="ECO:0000256" key="9">
    <source>
        <dbReference type="ARBA" id="ARBA00023160"/>
    </source>
</evidence>
<comment type="catalytic activity">
    <reaction evidence="11">
        <text>a fatty acyl-[ACP] + malonyl-[ACP] + H(+) = a 3-oxoacyl-[ACP] + holo-[ACP] + CO2</text>
        <dbReference type="Rhea" id="RHEA:22836"/>
        <dbReference type="Rhea" id="RHEA-COMP:9623"/>
        <dbReference type="Rhea" id="RHEA-COMP:9685"/>
        <dbReference type="Rhea" id="RHEA-COMP:9916"/>
        <dbReference type="Rhea" id="RHEA-COMP:14125"/>
        <dbReference type="ChEBI" id="CHEBI:15378"/>
        <dbReference type="ChEBI" id="CHEBI:16526"/>
        <dbReference type="ChEBI" id="CHEBI:64479"/>
        <dbReference type="ChEBI" id="CHEBI:78449"/>
        <dbReference type="ChEBI" id="CHEBI:78776"/>
        <dbReference type="ChEBI" id="CHEBI:138651"/>
    </reaction>
</comment>
<feature type="active site" description="For beta-ketoacyl synthase activity" evidence="12">
    <location>
        <position position="170"/>
    </location>
</feature>
<keyword evidence="9 11" id="KW-0275">Fatty acid biosynthesis</keyword>
<name>A0A7W7Z298_9BRAD</name>
<dbReference type="Pfam" id="PF00109">
    <property type="entry name" value="ketoacyl-synt"/>
    <property type="match status" value="1"/>
</dbReference>
<dbReference type="FunFam" id="3.40.47.10:FF:000015">
    <property type="entry name" value="3-oxoacyl-[acyl-carrier-protein] synthase, mitochondrial"/>
    <property type="match status" value="1"/>
</dbReference>
<dbReference type="InterPro" id="IPR014030">
    <property type="entry name" value="Ketoacyl_synth_N"/>
</dbReference>
<keyword evidence="7" id="KW-0276">Fatty acid metabolism</keyword>
<evidence type="ECO:0000313" key="16">
    <source>
        <dbReference type="Proteomes" id="UP000542353"/>
    </source>
</evidence>
<evidence type="ECO:0000256" key="1">
    <source>
        <dbReference type="ARBA" id="ARBA00005194"/>
    </source>
</evidence>
<evidence type="ECO:0000256" key="5">
    <source>
        <dbReference type="ARBA" id="ARBA00022516"/>
    </source>
</evidence>
<evidence type="ECO:0000256" key="3">
    <source>
        <dbReference type="ARBA" id="ARBA00012356"/>
    </source>
</evidence>
<dbReference type="PANTHER" id="PTHR11712:SF336">
    <property type="entry name" value="3-OXOACYL-[ACYL-CARRIER-PROTEIN] SYNTHASE, MITOCHONDRIAL"/>
    <property type="match status" value="1"/>
</dbReference>
<comment type="catalytic activity">
    <reaction evidence="11">
        <text>(9Z)-hexadecenoyl-[ACP] + malonyl-[ACP] + H(+) = 3-oxo-(11Z)-octadecenoyl-[ACP] + holo-[ACP] + CO2</text>
        <dbReference type="Rhea" id="RHEA:55040"/>
        <dbReference type="Rhea" id="RHEA-COMP:9623"/>
        <dbReference type="Rhea" id="RHEA-COMP:9685"/>
        <dbReference type="Rhea" id="RHEA-COMP:10800"/>
        <dbReference type="Rhea" id="RHEA-COMP:14074"/>
        <dbReference type="ChEBI" id="CHEBI:15378"/>
        <dbReference type="ChEBI" id="CHEBI:16526"/>
        <dbReference type="ChEBI" id="CHEBI:64479"/>
        <dbReference type="ChEBI" id="CHEBI:78449"/>
        <dbReference type="ChEBI" id="CHEBI:83989"/>
        <dbReference type="ChEBI" id="CHEBI:138538"/>
        <dbReference type="EC" id="2.3.1.179"/>
    </reaction>
</comment>
<accession>A0A7W7Z298</accession>
<dbReference type="NCBIfam" id="NF004970">
    <property type="entry name" value="PRK06333.1"/>
    <property type="match status" value="1"/>
</dbReference>
<dbReference type="AlphaFoldDB" id="A0A7W7Z298"/>
<comment type="similarity">
    <text evidence="2 11 13">Belongs to the thiolase-like superfamily. Beta-ketoacyl-ACP synthases family.</text>
</comment>
<evidence type="ECO:0000256" key="11">
    <source>
        <dbReference type="PIRNR" id="PIRNR000447"/>
    </source>
</evidence>